<reference evidence="2" key="1">
    <citation type="submission" date="2022-11" db="UniProtKB">
        <authorList>
            <consortium name="WormBaseParasite"/>
        </authorList>
    </citation>
    <scope>IDENTIFICATION</scope>
</reference>
<evidence type="ECO:0000313" key="2">
    <source>
        <dbReference type="WBParaSite" id="nRc.2.0.1.t42258-RA"/>
    </source>
</evidence>
<accession>A0A915KVT2</accession>
<organism evidence="1 2">
    <name type="scientific">Romanomermis culicivorax</name>
    <name type="common">Nematode worm</name>
    <dbReference type="NCBI Taxonomy" id="13658"/>
    <lineage>
        <taxon>Eukaryota</taxon>
        <taxon>Metazoa</taxon>
        <taxon>Ecdysozoa</taxon>
        <taxon>Nematoda</taxon>
        <taxon>Enoplea</taxon>
        <taxon>Dorylaimia</taxon>
        <taxon>Mermithida</taxon>
        <taxon>Mermithoidea</taxon>
        <taxon>Mermithidae</taxon>
        <taxon>Romanomermis</taxon>
    </lineage>
</organism>
<protein>
    <submittedName>
        <fullName evidence="2">Uncharacterized protein</fullName>
    </submittedName>
</protein>
<sequence>MAIPCSLKQLEYSYFFQAAQTHLGCQILIILTDLDAVIGNSQKTLTGLASQAKLNESWTSIQR</sequence>
<evidence type="ECO:0000313" key="1">
    <source>
        <dbReference type="Proteomes" id="UP000887565"/>
    </source>
</evidence>
<name>A0A915KVT2_ROMCU</name>
<proteinExistence type="predicted"/>
<dbReference type="WBParaSite" id="nRc.2.0.1.t42258-RA">
    <property type="protein sequence ID" value="nRc.2.0.1.t42258-RA"/>
    <property type="gene ID" value="nRc.2.0.1.g42258"/>
</dbReference>
<dbReference type="AlphaFoldDB" id="A0A915KVT2"/>
<dbReference type="Proteomes" id="UP000887565">
    <property type="component" value="Unplaced"/>
</dbReference>
<keyword evidence="1" id="KW-1185">Reference proteome</keyword>